<protein>
    <recommendedName>
        <fullName evidence="1">Cupin type-2 domain-containing protein</fullName>
    </recommendedName>
</protein>
<dbReference type="InterPro" id="IPR014710">
    <property type="entry name" value="RmlC-like_jellyroll"/>
</dbReference>
<feature type="domain" description="Cupin type-2" evidence="1">
    <location>
        <begin position="154"/>
        <end position="216"/>
    </location>
</feature>
<dbReference type="InterPro" id="IPR011051">
    <property type="entry name" value="RmlC_Cupin_sf"/>
</dbReference>
<sequence>MAKDSVDEVLSTIQTAEVVIPCDNFEETLAFFTQKLGFSVALISPADNPSIGVLDGHGIRIRIEQGADLPTYILRLNCDLSSVSLDDGEEVIAPNGTRILIKEANPPLSIPPEDQSLVISKLNQSASWITGRAGMLYRDLIPNRQGGRFIASHIKIPQGGLVPDYVHYHKVRFQMIFCYKGWVKVAYEDQGEPILLKAGDCFLQPPEIRHRVLESSDGLEVIEVGCPA</sequence>
<gene>
    <name evidence="2" type="ORF">METZ01_LOCUS381115</name>
</gene>
<feature type="non-terminal residue" evidence="2">
    <location>
        <position position="228"/>
    </location>
</feature>
<evidence type="ECO:0000313" key="2">
    <source>
        <dbReference type="EMBL" id="SVD28261.1"/>
    </source>
</evidence>
<dbReference type="Gene3D" id="2.60.120.10">
    <property type="entry name" value="Jelly Rolls"/>
    <property type="match status" value="1"/>
</dbReference>
<dbReference type="InterPro" id="IPR013096">
    <property type="entry name" value="Cupin_2"/>
</dbReference>
<proteinExistence type="predicted"/>
<evidence type="ECO:0000259" key="1">
    <source>
        <dbReference type="Pfam" id="PF07883"/>
    </source>
</evidence>
<dbReference type="AlphaFoldDB" id="A0A382U3E5"/>
<organism evidence="2">
    <name type="scientific">marine metagenome</name>
    <dbReference type="NCBI Taxonomy" id="408172"/>
    <lineage>
        <taxon>unclassified sequences</taxon>
        <taxon>metagenomes</taxon>
        <taxon>ecological metagenomes</taxon>
    </lineage>
</organism>
<dbReference type="CDD" id="cd06980">
    <property type="entry name" value="cupin_bxe_c0505"/>
    <property type="match status" value="1"/>
</dbReference>
<dbReference type="EMBL" id="UINC01140869">
    <property type="protein sequence ID" value="SVD28261.1"/>
    <property type="molecule type" value="Genomic_DNA"/>
</dbReference>
<dbReference type="SUPFAM" id="SSF51182">
    <property type="entry name" value="RmlC-like cupins"/>
    <property type="match status" value="1"/>
</dbReference>
<dbReference type="Pfam" id="PF07883">
    <property type="entry name" value="Cupin_2"/>
    <property type="match status" value="1"/>
</dbReference>
<reference evidence="2" key="1">
    <citation type="submission" date="2018-05" db="EMBL/GenBank/DDBJ databases">
        <authorList>
            <person name="Lanie J.A."/>
            <person name="Ng W.-L."/>
            <person name="Kazmierczak K.M."/>
            <person name="Andrzejewski T.M."/>
            <person name="Davidsen T.M."/>
            <person name="Wayne K.J."/>
            <person name="Tettelin H."/>
            <person name="Glass J.I."/>
            <person name="Rusch D."/>
            <person name="Podicherti R."/>
            <person name="Tsui H.-C.T."/>
            <person name="Winkler M.E."/>
        </authorList>
    </citation>
    <scope>NUCLEOTIDE SEQUENCE</scope>
</reference>
<accession>A0A382U3E5</accession>
<name>A0A382U3E5_9ZZZZ</name>